<dbReference type="PANTHER" id="PTHR13847">
    <property type="entry name" value="SARCOSINE DEHYDROGENASE-RELATED"/>
    <property type="match status" value="1"/>
</dbReference>
<dbReference type="Gene3D" id="3.30.9.10">
    <property type="entry name" value="D-Amino Acid Oxidase, subunit A, domain 2"/>
    <property type="match status" value="1"/>
</dbReference>
<protein>
    <recommendedName>
        <fullName evidence="1">FAD dependent oxidoreductase domain-containing protein</fullName>
    </recommendedName>
</protein>
<keyword evidence="3" id="KW-1185">Reference proteome</keyword>
<dbReference type="EMBL" id="JAOQAV010000032">
    <property type="protein sequence ID" value="KAJ4182836.1"/>
    <property type="molecule type" value="Genomic_DNA"/>
</dbReference>
<dbReference type="SUPFAM" id="SSF51905">
    <property type="entry name" value="FAD/NAD(P)-binding domain"/>
    <property type="match status" value="1"/>
</dbReference>
<organism evidence="2 3">
    <name type="scientific">Fusarium falciforme</name>
    <dbReference type="NCBI Taxonomy" id="195108"/>
    <lineage>
        <taxon>Eukaryota</taxon>
        <taxon>Fungi</taxon>
        <taxon>Dikarya</taxon>
        <taxon>Ascomycota</taxon>
        <taxon>Pezizomycotina</taxon>
        <taxon>Sordariomycetes</taxon>
        <taxon>Hypocreomycetidae</taxon>
        <taxon>Hypocreales</taxon>
        <taxon>Nectriaceae</taxon>
        <taxon>Fusarium</taxon>
        <taxon>Fusarium solani species complex</taxon>
    </lineage>
</organism>
<dbReference type="AlphaFoldDB" id="A0A9W8QYV6"/>
<dbReference type="InterPro" id="IPR006076">
    <property type="entry name" value="FAD-dep_OxRdtase"/>
</dbReference>
<sequence>MGAIISTIQSTVSTVSSVLKTFSALHTQFSSLLVRASSPPSLPVPAPTRSYWLDDPPFPKLCDIQDVVIIGSGITGAAVAKSLLELSGELRVVVCEARELCSGATGRNGGHIKSTPYEVLAMFGAKMGPEKAAKLARFQRSHLEILKQVGEKVPQGEVREVQTVDLFTERDDFEKAQREVEEMKVWMPEEKAFVLEADEVRKEVS</sequence>
<dbReference type="Pfam" id="PF01266">
    <property type="entry name" value="DAO"/>
    <property type="match status" value="1"/>
</dbReference>
<dbReference type="PANTHER" id="PTHR13847:SF213">
    <property type="entry name" value="DEPENDENT OXIDOREDUCTASE, PUTATIVE-RELATED"/>
    <property type="match status" value="1"/>
</dbReference>
<proteinExistence type="predicted"/>
<evidence type="ECO:0000313" key="2">
    <source>
        <dbReference type="EMBL" id="KAJ4182836.1"/>
    </source>
</evidence>
<dbReference type="Proteomes" id="UP001152087">
    <property type="component" value="Unassembled WGS sequence"/>
</dbReference>
<evidence type="ECO:0000313" key="3">
    <source>
        <dbReference type="Proteomes" id="UP001152087"/>
    </source>
</evidence>
<feature type="domain" description="FAD dependent oxidoreductase" evidence="1">
    <location>
        <begin position="66"/>
        <end position="202"/>
    </location>
</feature>
<dbReference type="InterPro" id="IPR036188">
    <property type="entry name" value="FAD/NAD-bd_sf"/>
</dbReference>
<comment type="caution">
    <text evidence="2">The sequence shown here is derived from an EMBL/GenBank/DDBJ whole genome shotgun (WGS) entry which is preliminary data.</text>
</comment>
<accession>A0A9W8QYV6</accession>
<name>A0A9W8QYV6_9HYPO</name>
<gene>
    <name evidence="2" type="ORF">NW755_010036</name>
</gene>
<evidence type="ECO:0000259" key="1">
    <source>
        <dbReference type="Pfam" id="PF01266"/>
    </source>
</evidence>
<dbReference type="Gene3D" id="3.50.50.60">
    <property type="entry name" value="FAD/NAD(P)-binding domain"/>
    <property type="match status" value="1"/>
</dbReference>
<reference evidence="2" key="1">
    <citation type="submission" date="2022-09" db="EMBL/GenBank/DDBJ databases">
        <title>Fusarium specimens isolated from Avocado Roots.</title>
        <authorList>
            <person name="Stajich J."/>
            <person name="Roper C."/>
            <person name="Heimlech-Rivalta G."/>
        </authorList>
    </citation>
    <scope>NUCLEOTIDE SEQUENCE</scope>
    <source>
        <strain evidence="2">A02</strain>
    </source>
</reference>
<dbReference type="GO" id="GO:0005737">
    <property type="term" value="C:cytoplasm"/>
    <property type="evidence" value="ECO:0007669"/>
    <property type="project" value="TreeGrafter"/>
</dbReference>